<proteinExistence type="predicted"/>
<dbReference type="OrthoDB" id="10253476at2759"/>
<gene>
    <name evidence="6" type="ORF">FNV43_RR18284</name>
</gene>
<dbReference type="InterPro" id="IPR016024">
    <property type="entry name" value="ARM-type_fold"/>
</dbReference>
<dbReference type="GO" id="GO:0005096">
    <property type="term" value="F:GTPase activator activity"/>
    <property type="evidence" value="ECO:0007669"/>
    <property type="project" value="InterPro"/>
</dbReference>
<feature type="domain" description="Tubulin-folding cofactor D ARM repeats" evidence="5">
    <location>
        <begin position="319"/>
        <end position="560"/>
    </location>
</feature>
<dbReference type="PANTHER" id="PTHR12658">
    <property type="entry name" value="BETA-TUBULIN COFACTOR D"/>
    <property type="match status" value="1"/>
</dbReference>
<dbReference type="Pfam" id="PF23579">
    <property type="entry name" value="ARM_TBCD"/>
    <property type="match status" value="1"/>
</dbReference>
<dbReference type="Pfam" id="PF12612">
    <property type="entry name" value="TFCD_C"/>
    <property type="match status" value="1"/>
</dbReference>
<dbReference type="EMBL" id="VOIH02000008">
    <property type="protein sequence ID" value="KAF3440006.1"/>
    <property type="molecule type" value="Genomic_DNA"/>
</dbReference>
<dbReference type="GO" id="GO:0048487">
    <property type="term" value="F:beta-tubulin binding"/>
    <property type="evidence" value="ECO:0007669"/>
    <property type="project" value="InterPro"/>
</dbReference>
<dbReference type="InterPro" id="IPR021133">
    <property type="entry name" value="HEAT_type_2"/>
</dbReference>
<evidence type="ECO:0000313" key="7">
    <source>
        <dbReference type="Proteomes" id="UP000796880"/>
    </source>
</evidence>
<evidence type="ECO:0000256" key="1">
    <source>
        <dbReference type="ARBA" id="ARBA00023186"/>
    </source>
</evidence>
<evidence type="ECO:0000259" key="5">
    <source>
        <dbReference type="Pfam" id="PF25767"/>
    </source>
</evidence>
<evidence type="ECO:0000256" key="2">
    <source>
        <dbReference type="PROSITE-ProRule" id="PRU00103"/>
    </source>
</evidence>
<organism evidence="6 7">
    <name type="scientific">Rhamnella rubrinervis</name>
    <dbReference type="NCBI Taxonomy" id="2594499"/>
    <lineage>
        <taxon>Eukaryota</taxon>
        <taxon>Viridiplantae</taxon>
        <taxon>Streptophyta</taxon>
        <taxon>Embryophyta</taxon>
        <taxon>Tracheophyta</taxon>
        <taxon>Spermatophyta</taxon>
        <taxon>Magnoliopsida</taxon>
        <taxon>eudicotyledons</taxon>
        <taxon>Gunneridae</taxon>
        <taxon>Pentapetalae</taxon>
        <taxon>rosids</taxon>
        <taxon>fabids</taxon>
        <taxon>Rosales</taxon>
        <taxon>Rhamnaceae</taxon>
        <taxon>rhamnoid group</taxon>
        <taxon>Rhamneae</taxon>
        <taxon>Rhamnella</taxon>
    </lineage>
</organism>
<feature type="region of interest" description="Disordered" evidence="3">
    <location>
        <begin position="1238"/>
        <end position="1271"/>
    </location>
</feature>
<dbReference type="InterPro" id="IPR011989">
    <property type="entry name" value="ARM-like"/>
</dbReference>
<dbReference type="PROSITE" id="PS50077">
    <property type="entry name" value="HEAT_REPEAT"/>
    <property type="match status" value="1"/>
</dbReference>
<feature type="domain" description="Tubulin-folding cofactor D C-terminal" evidence="4">
    <location>
        <begin position="949"/>
        <end position="1137"/>
    </location>
</feature>
<dbReference type="AlphaFoldDB" id="A0A8K0GW21"/>
<dbReference type="GO" id="GO:0007023">
    <property type="term" value="P:post-chaperonin tubulin folding pathway"/>
    <property type="evidence" value="ECO:0007669"/>
    <property type="project" value="InterPro"/>
</dbReference>
<evidence type="ECO:0000256" key="3">
    <source>
        <dbReference type="SAM" id="MobiDB-lite"/>
    </source>
</evidence>
<evidence type="ECO:0008006" key="8">
    <source>
        <dbReference type="Google" id="ProtNLM"/>
    </source>
</evidence>
<dbReference type="GO" id="GO:0000226">
    <property type="term" value="P:microtubule cytoskeleton organization"/>
    <property type="evidence" value="ECO:0007669"/>
    <property type="project" value="TreeGrafter"/>
</dbReference>
<protein>
    <recommendedName>
        <fullName evidence="8">Tubulin-specific chaperone D</fullName>
    </recommendedName>
</protein>
<evidence type="ECO:0000259" key="4">
    <source>
        <dbReference type="Pfam" id="PF12612"/>
    </source>
</evidence>
<feature type="repeat" description="HEAT" evidence="2">
    <location>
        <begin position="393"/>
        <end position="430"/>
    </location>
</feature>
<feature type="compositionally biased region" description="Basic and acidic residues" evidence="3">
    <location>
        <begin position="1245"/>
        <end position="1257"/>
    </location>
</feature>
<dbReference type="InterPro" id="IPR022577">
    <property type="entry name" value="TBCD_C"/>
</dbReference>
<dbReference type="Pfam" id="PF25767">
    <property type="entry name" value="ARM_TBCD_2nd"/>
    <property type="match status" value="1"/>
</dbReference>
<keyword evidence="1" id="KW-0143">Chaperone</keyword>
<evidence type="ECO:0000313" key="6">
    <source>
        <dbReference type="EMBL" id="KAF3440006.1"/>
    </source>
</evidence>
<reference evidence="6" key="1">
    <citation type="submission" date="2020-03" db="EMBL/GenBank/DDBJ databases">
        <title>A high-quality chromosome-level genome assembly of a woody plant with both climbing and erect habits, Rhamnella rubrinervis.</title>
        <authorList>
            <person name="Lu Z."/>
            <person name="Yang Y."/>
            <person name="Zhu X."/>
            <person name="Sun Y."/>
        </authorList>
    </citation>
    <scope>NUCLEOTIDE SEQUENCE</scope>
    <source>
        <strain evidence="6">BYM</strain>
        <tissue evidence="6">Leaf</tissue>
    </source>
</reference>
<dbReference type="Proteomes" id="UP000796880">
    <property type="component" value="Unassembled WGS sequence"/>
</dbReference>
<keyword evidence="7" id="KW-1185">Reference proteome</keyword>
<dbReference type="SUPFAM" id="SSF48371">
    <property type="entry name" value="ARM repeat"/>
    <property type="match status" value="1"/>
</dbReference>
<dbReference type="GO" id="GO:0007021">
    <property type="term" value="P:tubulin complex assembly"/>
    <property type="evidence" value="ECO:0007669"/>
    <property type="project" value="InterPro"/>
</dbReference>
<accession>A0A8K0GW21</accession>
<dbReference type="Gene3D" id="1.25.10.10">
    <property type="entry name" value="Leucine-rich Repeat Variant"/>
    <property type="match status" value="2"/>
</dbReference>
<comment type="caution">
    <text evidence="6">The sequence shown here is derived from an EMBL/GenBank/DDBJ whole genome shotgun (WGS) entry which is preliminary data.</text>
</comment>
<feature type="compositionally biased region" description="Polar residues" evidence="3">
    <location>
        <begin position="1260"/>
        <end position="1271"/>
    </location>
</feature>
<feature type="region of interest" description="Disordered" evidence="3">
    <location>
        <begin position="1"/>
        <end position="26"/>
    </location>
</feature>
<dbReference type="PANTHER" id="PTHR12658:SF0">
    <property type="entry name" value="TUBULIN-SPECIFIC CHAPERONE D"/>
    <property type="match status" value="1"/>
</dbReference>
<name>A0A8K0GW21_9ROSA</name>
<sequence length="1271" mass="141273">MAAVAEHTPRQNEELETVPVGEEDDEHDSKEAVLQKYFLQEWKLVKSLLDGIVSKGRVSDPSIARKIRSIMDKYQEQGQLLEPYLESIVSPLMFIVRSKTIELGAASNEILKVIKPICIIIYSLVTVCGYKAVIRFFPHQVSDLELAVSLLEKCHSTSSASSLRQESTGEMEAKCVVLLWLSILVLVPFDISTVDSSIACNTSLDEHEPAPLVLRIIGFSKEYLSSAGPMRTIAALLLSKLLTRPDMPKAFSSFVEWTNEVLSSVPDDVMNHFRLLGATEALAAIFKAGGRKLLLDVIPIVWNDTSLLMKSSNAARSPLLRKYLMKLTQRIGFTCLPHRSPSWRYVGKTSSLGQNISLSVSRNTHQCNYAVDDKSSSCLQDEDLDVPEIVEEIIEMLLSGLKDTDTIVRWSAAKGIGRITSRLTSTLSEEVLSSVLELFSPGEGDGSWHGGCLALAELARRGLLLPISLPKVVPVVVKALHYDVRRGPHSVGSHVRDAAAYVCWAFGRAYYHADMRNILEQLAPNLLTVACYDREVNCRRAAAAAFQENVGRQGSYPHGIDIVNAADYFSLSSRLHSYINVAVFIAQYEGYLYPFVDELLSNKICHWDKGLRELAAEALSALVKYDPEYFANSVLDKLIPCTLSSDLCMRHGATLAIGELVFALHQCDHAILSDKQKHVAGVVPAIEKAHLYRGKGGEIMRLAVSRFIECISLYRLPLTEKIKRSLLDTLNENLRHPNSQIQDAAVKALKHFVRAYLVAAEIGGTSDIMSKYLKLLADPNVAVRRGSALAIGVLPYEILASRWKDVLLKLCSSCAIEDNPDDRDAEARVNAVKGLVSVCEILTQGKKSSGINFGEDDMSLLLLIKNEVMMCLLKALDDYSVDNRGDVGSWVREAAMDGLVRCAFVLCKRDSVNYNGESFEVEHVAELHNSDMIENNQLSLIFDANLATNIVGGICKQAVEKMDKLREAAAKVLQRILYNKIAYIPHIPYRKKLEKIVPDEAGLKWGVPTLSFPRFVRLLEFTCYSRPVLSGLVISIGGLQEFLRKASLSALLEYLQAIEIEHEDERKSREHMLSTDMLWILQQYRRCDRVITPTLKTIEILFSNKIFLDMGAHTPVFCAGVLDSLAVELKGSKDFSKLYAGIAILGYIASISDSLINARAFSHLLIFLGHRYPKIRKACAEQVYLVLLQNDNLVDEEKMEKALEIISETCWDGDMEAVRLKRLELYVMAGLDKQQLGKTSGVGKKVGESQRKQRDADENASYSSLVGSSGF</sequence>
<dbReference type="InterPro" id="IPR033162">
    <property type="entry name" value="TBCD"/>
</dbReference>
<dbReference type="InterPro" id="IPR058033">
    <property type="entry name" value="ARM_TBCD_2nd"/>
</dbReference>